<dbReference type="CDD" id="cd02659">
    <property type="entry name" value="peptidase_C19C"/>
    <property type="match status" value="1"/>
</dbReference>
<organism evidence="11">
    <name type="scientific">Chrysotila carterae</name>
    <name type="common">Marine alga</name>
    <name type="synonym">Syracosphaera carterae</name>
    <dbReference type="NCBI Taxonomy" id="13221"/>
    <lineage>
        <taxon>Eukaryota</taxon>
        <taxon>Haptista</taxon>
        <taxon>Haptophyta</taxon>
        <taxon>Prymnesiophyceae</taxon>
        <taxon>Isochrysidales</taxon>
        <taxon>Isochrysidaceae</taxon>
        <taxon>Chrysotila</taxon>
    </lineage>
</organism>
<dbReference type="GO" id="GO:0006508">
    <property type="term" value="P:proteolysis"/>
    <property type="evidence" value="ECO:0007669"/>
    <property type="project" value="UniProtKB-KW"/>
</dbReference>
<name>A0A7S4AZT5_CHRCT</name>
<dbReference type="GO" id="GO:0005829">
    <property type="term" value="C:cytosol"/>
    <property type="evidence" value="ECO:0007669"/>
    <property type="project" value="TreeGrafter"/>
</dbReference>
<dbReference type="Gene3D" id="3.10.20.90">
    <property type="entry name" value="Phosphatidylinositol 3-kinase Catalytic Subunit, Chain A, domain 1"/>
    <property type="match status" value="2"/>
</dbReference>
<dbReference type="InterPro" id="IPR001394">
    <property type="entry name" value="Peptidase_C19_UCH"/>
</dbReference>
<dbReference type="FunFam" id="3.90.70.10:FF:000044">
    <property type="entry name" value="Ubiquitin carboxyl-terminal hydrolase 13"/>
    <property type="match status" value="1"/>
</dbReference>
<dbReference type="EMBL" id="HBIZ01003012">
    <property type="protein sequence ID" value="CAE0749024.1"/>
    <property type="molecule type" value="Transcribed_RNA"/>
</dbReference>
<dbReference type="Gene3D" id="2.60.210.10">
    <property type="entry name" value="Apoptosis, Tumor Necrosis Factor Receptor Associated Protein 2, Chain A"/>
    <property type="match status" value="1"/>
</dbReference>
<dbReference type="InterPro" id="IPR038765">
    <property type="entry name" value="Papain-like_cys_pep_sf"/>
</dbReference>
<dbReference type="InterPro" id="IPR029346">
    <property type="entry name" value="USP_C"/>
</dbReference>
<evidence type="ECO:0000256" key="1">
    <source>
        <dbReference type="ARBA" id="ARBA00000707"/>
    </source>
</evidence>
<dbReference type="Gene3D" id="3.90.70.10">
    <property type="entry name" value="Cysteine proteinases"/>
    <property type="match status" value="1"/>
</dbReference>
<dbReference type="PROSITE" id="PS50235">
    <property type="entry name" value="USP_3"/>
    <property type="match status" value="1"/>
</dbReference>
<accession>A0A7S4AZT5</accession>
<dbReference type="PROSITE" id="PS00972">
    <property type="entry name" value="USP_1"/>
    <property type="match status" value="1"/>
</dbReference>
<evidence type="ECO:0000256" key="5">
    <source>
        <dbReference type="ARBA" id="ARBA00022786"/>
    </source>
</evidence>
<evidence type="ECO:0000256" key="7">
    <source>
        <dbReference type="ARBA" id="ARBA00022807"/>
    </source>
</evidence>
<dbReference type="InterPro" id="IPR050164">
    <property type="entry name" value="Peptidase_C19"/>
</dbReference>
<dbReference type="InterPro" id="IPR008974">
    <property type="entry name" value="TRAF-like"/>
</dbReference>
<comment type="similarity">
    <text evidence="2">Belongs to the peptidase C19 family.</text>
</comment>
<dbReference type="InterPro" id="IPR029071">
    <property type="entry name" value="Ubiquitin-like_domsf"/>
</dbReference>
<protein>
    <recommendedName>
        <fullName evidence="3">ubiquitinyl hydrolase 1</fullName>
        <ecNumber evidence="3">3.4.19.12</ecNumber>
    </recommendedName>
</protein>
<dbReference type="InterPro" id="IPR002083">
    <property type="entry name" value="MATH/TRAF_dom"/>
</dbReference>
<evidence type="ECO:0000313" key="11">
    <source>
        <dbReference type="EMBL" id="CAE0749024.1"/>
    </source>
</evidence>
<gene>
    <name evidence="11" type="ORF">PCAR00345_LOCUS1606</name>
</gene>
<proteinExistence type="inferred from homology"/>
<dbReference type="PROSITE" id="PS00973">
    <property type="entry name" value="USP_2"/>
    <property type="match status" value="1"/>
</dbReference>
<dbReference type="SUPFAM" id="SSF54236">
    <property type="entry name" value="Ubiquitin-like"/>
    <property type="match status" value="1"/>
</dbReference>
<dbReference type="GO" id="GO:0005634">
    <property type="term" value="C:nucleus"/>
    <property type="evidence" value="ECO:0007669"/>
    <property type="project" value="TreeGrafter"/>
</dbReference>
<dbReference type="GO" id="GO:0004843">
    <property type="term" value="F:cysteine-type deubiquitinase activity"/>
    <property type="evidence" value="ECO:0007669"/>
    <property type="project" value="UniProtKB-EC"/>
</dbReference>
<reference evidence="11" key="1">
    <citation type="submission" date="2021-01" db="EMBL/GenBank/DDBJ databases">
        <authorList>
            <person name="Corre E."/>
            <person name="Pelletier E."/>
            <person name="Niang G."/>
            <person name="Scheremetjew M."/>
            <person name="Finn R."/>
            <person name="Kale V."/>
            <person name="Holt S."/>
            <person name="Cochrane G."/>
            <person name="Meng A."/>
            <person name="Brown T."/>
            <person name="Cohen L."/>
        </authorList>
    </citation>
    <scope>NUCLEOTIDE SEQUENCE</scope>
    <source>
        <strain evidence="11">CCMP645</strain>
    </source>
</reference>
<dbReference type="GO" id="GO:0016579">
    <property type="term" value="P:protein deubiquitination"/>
    <property type="evidence" value="ECO:0007669"/>
    <property type="project" value="InterPro"/>
</dbReference>
<dbReference type="Pfam" id="PF12436">
    <property type="entry name" value="USP7_ICP0_bdg"/>
    <property type="match status" value="1"/>
</dbReference>
<keyword evidence="5" id="KW-0833">Ubl conjugation pathway</keyword>
<dbReference type="SUPFAM" id="SSF49599">
    <property type="entry name" value="TRAF domain-like"/>
    <property type="match status" value="1"/>
</dbReference>
<sequence length="1171" mass="133836">MTLAPTTDPAAEIITGGPEYGPPAPTAPVASELVEGEEMEVDKAEGTGDGDDALQGEYTWCIDGFTKLKQAKLYSPVFQSGQYNWRILLFPGGNNVHQLSVYLDVADSATLPQGWSRQAHFTLTVHNQKDQSRNVVKDADHHFTIRACDWGFREFVTLQELRDANSGFLLDDKLMVSARVRVEPQVNWWNWDSKKETGYVGLKNQGATCYMNSLLQSLTHIPYFRKAVYHMPTTDNEDAEKSIPLALQRIFYKLQYGDTSVSTKQLTKSFGWDTYDTFMQHDVQELNRVLIDKLEEKMKGTIVQGTMAHLFRGTYTNYVKCINVSDVSLRDEVFYDLQMPVKGCKDLYASFEEYVKEETLDGDNQYHSERFGKQDAKKGVAFKNLPPVLELHLRRFEYDFNTDAMAKINERFEFPTTLDLDRYDRKFFTQEADPTVVNKYRLQSVLVHSGGLNGGHYYAFIRPLASEQWYRFDDERVTKVKEKEAVEGQFGGTDHQQHPGHTPQWKMPKISNAYMLVYVRESAIPEINVDASAEDISPHLRRTLEKEQEEKMRKKKERLEAHLYTVVRVATNADLRAEIGSERFFDLVSHEKVASLRIKKEHTLLQLKQEIWRLTGATPSQQRLWMWAKRQNHTYRPDRPLQLDFDDHSPMMDVKEDTTAQASGKFQAELRLYLEVVGPQPAGPPPPDAPVPDDEGWPQLPPGQLLLFLKFYEPRTETLSFVGTHVASHAHTLTDLLPVLRQSIGLPPTQELAVFEEVEFESNVRFEPLVEHRTLKEAELQSGDIIVFQAVPLPAELLLEPAAMATTDADAFTHEPLQAIPQFFEHVKNRVNVHVHRLPPQQHSQGVREKEPALEIAMDKRWSYDQVVARIGRALSVDPLCLRLTMHNPYSDLPKPTPLKYRGVDSLADMLLSFQKSSDILFYEVLGLPLPELESKKALKVSWHNSAAEEVKVVNLLLNKESTVGDALAALAEEVPLSQGEPDAADSMAVETAGGAVVARPRRLRMMEVFNHRIYKIFSETEEIESINDQYWTIRAEEVPPEELDAGPDDKPIPVRHFYRDARMNMTYNFGDPFLLMTSPTETLASIRARIQSKLSLSDEELAKWKFAVVSFGRVEYLEDDDEVVRPRFRKQDNFGNWDDYLGLEHSQVPGTGRKKHIARNTYDRPVKIYG</sequence>
<feature type="domain" description="USP" evidence="10">
    <location>
        <begin position="200"/>
        <end position="521"/>
    </location>
</feature>
<dbReference type="PANTHER" id="PTHR24006">
    <property type="entry name" value="UBIQUITIN CARBOXYL-TERMINAL HYDROLASE"/>
    <property type="match status" value="1"/>
</dbReference>
<evidence type="ECO:0000256" key="6">
    <source>
        <dbReference type="ARBA" id="ARBA00022801"/>
    </source>
</evidence>
<evidence type="ECO:0000256" key="8">
    <source>
        <dbReference type="SAM" id="MobiDB-lite"/>
    </source>
</evidence>
<dbReference type="PANTHER" id="PTHR24006:SF644">
    <property type="entry name" value="UBIQUITIN CARBOXYL-TERMINAL HYDROLASE 7"/>
    <property type="match status" value="1"/>
</dbReference>
<dbReference type="InterPro" id="IPR018200">
    <property type="entry name" value="USP_CS"/>
</dbReference>
<dbReference type="SMART" id="SM00061">
    <property type="entry name" value="MATH"/>
    <property type="match status" value="1"/>
</dbReference>
<dbReference type="Pfam" id="PF00443">
    <property type="entry name" value="UCH"/>
    <property type="match status" value="1"/>
</dbReference>
<dbReference type="CDD" id="cd00121">
    <property type="entry name" value="MATH"/>
    <property type="match status" value="1"/>
</dbReference>
<dbReference type="InterPro" id="IPR024729">
    <property type="entry name" value="USP7_ICP0-binding_dom"/>
</dbReference>
<comment type="catalytic activity">
    <reaction evidence="1">
        <text>Thiol-dependent hydrolysis of ester, thioester, amide, peptide and isopeptide bonds formed by the C-terminal Gly of ubiquitin (a 76-residue protein attached to proteins as an intracellular targeting signal).</text>
        <dbReference type="EC" id="3.4.19.12"/>
    </reaction>
</comment>
<dbReference type="AlphaFoldDB" id="A0A7S4AZT5"/>
<evidence type="ECO:0000256" key="3">
    <source>
        <dbReference type="ARBA" id="ARBA00012759"/>
    </source>
</evidence>
<dbReference type="InterPro" id="IPR028889">
    <property type="entry name" value="USP"/>
</dbReference>
<dbReference type="Pfam" id="PF22486">
    <property type="entry name" value="MATH_2"/>
    <property type="match status" value="1"/>
</dbReference>
<evidence type="ECO:0000259" key="10">
    <source>
        <dbReference type="PROSITE" id="PS50235"/>
    </source>
</evidence>
<feature type="domain" description="MATH" evidence="9">
    <location>
        <begin position="55"/>
        <end position="180"/>
    </location>
</feature>
<dbReference type="Pfam" id="PF14533">
    <property type="entry name" value="USP7_C2"/>
    <property type="match status" value="1"/>
</dbReference>
<evidence type="ECO:0000256" key="4">
    <source>
        <dbReference type="ARBA" id="ARBA00022670"/>
    </source>
</evidence>
<dbReference type="FunFam" id="2.60.210.10:FF:000005">
    <property type="entry name" value="Ubiquitin carboxyl-terminal hydrolase 13"/>
    <property type="match status" value="1"/>
</dbReference>
<evidence type="ECO:0000256" key="2">
    <source>
        <dbReference type="ARBA" id="ARBA00009085"/>
    </source>
</evidence>
<keyword evidence="4" id="KW-0645">Protease</keyword>
<dbReference type="PROSITE" id="PS50144">
    <property type="entry name" value="MATH"/>
    <property type="match status" value="1"/>
</dbReference>
<dbReference type="EC" id="3.4.19.12" evidence="3"/>
<dbReference type="SUPFAM" id="SSF54001">
    <property type="entry name" value="Cysteine proteinases"/>
    <property type="match status" value="1"/>
</dbReference>
<evidence type="ECO:0000259" key="9">
    <source>
        <dbReference type="PROSITE" id="PS50144"/>
    </source>
</evidence>
<keyword evidence="6" id="KW-0378">Hydrolase</keyword>
<keyword evidence="7" id="KW-0788">Thiol protease</keyword>
<dbReference type="GO" id="GO:0031647">
    <property type="term" value="P:regulation of protein stability"/>
    <property type="evidence" value="ECO:0007669"/>
    <property type="project" value="TreeGrafter"/>
</dbReference>
<feature type="region of interest" description="Disordered" evidence="8">
    <location>
        <begin position="1"/>
        <end position="28"/>
    </location>
</feature>